<comment type="caution">
    <text evidence="2">The sequence shown here is derived from an EMBL/GenBank/DDBJ whole genome shotgun (WGS) entry which is preliminary data.</text>
</comment>
<name>A0A9P4U3F8_9PEZI</name>
<gene>
    <name evidence="2" type="ORF">EJ08DRAFT_293765</name>
</gene>
<feature type="signal peptide" evidence="1">
    <location>
        <begin position="1"/>
        <end position="18"/>
    </location>
</feature>
<dbReference type="AlphaFoldDB" id="A0A9P4U3F8"/>
<accession>A0A9P4U3F8</accession>
<proteinExistence type="predicted"/>
<organism evidence="2 3">
    <name type="scientific">Tothia fuscella</name>
    <dbReference type="NCBI Taxonomy" id="1048955"/>
    <lineage>
        <taxon>Eukaryota</taxon>
        <taxon>Fungi</taxon>
        <taxon>Dikarya</taxon>
        <taxon>Ascomycota</taxon>
        <taxon>Pezizomycotina</taxon>
        <taxon>Dothideomycetes</taxon>
        <taxon>Pleosporomycetidae</taxon>
        <taxon>Venturiales</taxon>
        <taxon>Cylindrosympodiaceae</taxon>
        <taxon>Tothia</taxon>
    </lineage>
</organism>
<reference evidence="2" key="1">
    <citation type="journal article" date="2020" name="Stud. Mycol.">
        <title>101 Dothideomycetes genomes: a test case for predicting lifestyles and emergence of pathogens.</title>
        <authorList>
            <person name="Haridas S."/>
            <person name="Albert R."/>
            <person name="Binder M."/>
            <person name="Bloem J."/>
            <person name="Labutti K."/>
            <person name="Salamov A."/>
            <person name="Andreopoulos B."/>
            <person name="Baker S."/>
            <person name="Barry K."/>
            <person name="Bills G."/>
            <person name="Bluhm B."/>
            <person name="Cannon C."/>
            <person name="Castanera R."/>
            <person name="Culley D."/>
            <person name="Daum C."/>
            <person name="Ezra D."/>
            <person name="Gonzalez J."/>
            <person name="Henrissat B."/>
            <person name="Kuo A."/>
            <person name="Liang C."/>
            <person name="Lipzen A."/>
            <person name="Lutzoni F."/>
            <person name="Magnuson J."/>
            <person name="Mondo S."/>
            <person name="Nolan M."/>
            <person name="Ohm R."/>
            <person name="Pangilinan J."/>
            <person name="Park H.-J."/>
            <person name="Ramirez L."/>
            <person name="Alfaro M."/>
            <person name="Sun H."/>
            <person name="Tritt A."/>
            <person name="Yoshinaga Y."/>
            <person name="Zwiers L.-H."/>
            <person name="Turgeon B."/>
            <person name="Goodwin S."/>
            <person name="Spatafora J."/>
            <person name="Crous P."/>
            <person name="Grigoriev I."/>
        </authorList>
    </citation>
    <scope>NUCLEOTIDE SEQUENCE</scope>
    <source>
        <strain evidence="2">CBS 130266</strain>
    </source>
</reference>
<keyword evidence="3" id="KW-1185">Reference proteome</keyword>
<dbReference type="Proteomes" id="UP000800235">
    <property type="component" value="Unassembled WGS sequence"/>
</dbReference>
<evidence type="ECO:0000256" key="1">
    <source>
        <dbReference type="SAM" id="SignalP"/>
    </source>
</evidence>
<keyword evidence="1" id="KW-0732">Signal</keyword>
<evidence type="ECO:0000313" key="3">
    <source>
        <dbReference type="Proteomes" id="UP000800235"/>
    </source>
</evidence>
<sequence>MHFPKGIVLLAPAWVVCSQALVALEPSKSLPNAVVDTLLKKSPGLDAPTTLETLTSAKAFSGSAESVLANKQEILERRSIRVSTMIQPATKHSPEEPTV</sequence>
<feature type="chain" id="PRO_5040391744" evidence="1">
    <location>
        <begin position="19"/>
        <end position="99"/>
    </location>
</feature>
<protein>
    <submittedName>
        <fullName evidence="2">Uncharacterized protein</fullName>
    </submittedName>
</protein>
<dbReference type="EMBL" id="MU007012">
    <property type="protein sequence ID" value="KAF2435890.1"/>
    <property type="molecule type" value="Genomic_DNA"/>
</dbReference>
<evidence type="ECO:0000313" key="2">
    <source>
        <dbReference type="EMBL" id="KAF2435890.1"/>
    </source>
</evidence>